<dbReference type="AlphaFoldDB" id="A0A1H3NUK5"/>
<dbReference type="CDD" id="cd04301">
    <property type="entry name" value="NAT_SF"/>
    <property type="match status" value="1"/>
</dbReference>
<evidence type="ECO:0000259" key="1">
    <source>
        <dbReference type="PROSITE" id="PS51186"/>
    </source>
</evidence>
<organism evidence="2 3">
    <name type="scientific">Proteiniborus ethanoligenes</name>
    <dbReference type="NCBI Taxonomy" id="415015"/>
    <lineage>
        <taxon>Bacteria</taxon>
        <taxon>Bacillati</taxon>
        <taxon>Bacillota</taxon>
        <taxon>Clostridia</taxon>
        <taxon>Eubacteriales</taxon>
        <taxon>Proteiniborus</taxon>
    </lineage>
</organism>
<sequence length="165" mass="19269">MIEIKEITWENFWQVVDLKPSESQGKYLPSISVFMSQAYVNLKLRYPDICFALFNESQPVGFTKIVYVPKNVEPYYFLENSYMIDAIMIDAKYQGRGYGKEALYQVLNYIESKPFGEADSIKLSCHDDNSVAINIYKKIGFYKTDKFSNKTEEFFIYSKDIKSTI</sequence>
<dbReference type="STRING" id="415015.SAMN05660462_01263"/>
<feature type="domain" description="N-acetyltransferase" evidence="1">
    <location>
        <begin position="2"/>
        <end position="162"/>
    </location>
</feature>
<reference evidence="2 3" key="1">
    <citation type="submission" date="2016-10" db="EMBL/GenBank/DDBJ databases">
        <authorList>
            <person name="de Groot N.N."/>
        </authorList>
    </citation>
    <scope>NUCLEOTIDE SEQUENCE [LARGE SCALE GENOMIC DNA]</scope>
    <source>
        <strain evidence="2 3">DSM 21650</strain>
    </source>
</reference>
<protein>
    <submittedName>
        <fullName evidence="2">Diamine N-acetyltransferase</fullName>
    </submittedName>
</protein>
<evidence type="ECO:0000313" key="2">
    <source>
        <dbReference type="EMBL" id="SDY92514.1"/>
    </source>
</evidence>
<dbReference type="GO" id="GO:0016747">
    <property type="term" value="F:acyltransferase activity, transferring groups other than amino-acyl groups"/>
    <property type="evidence" value="ECO:0007669"/>
    <property type="project" value="InterPro"/>
</dbReference>
<name>A0A1H3NUK5_9FIRM</name>
<keyword evidence="3" id="KW-1185">Reference proteome</keyword>
<dbReference type="Pfam" id="PF00583">
    <property type="entry name" value="Acetyltransf_1"/>
    <property type="match status" value="1"/>
</dbReference>
<dbReference type="PROSITE" id="PS51186">
    <property type="entry name" value="GNAT"/>
    <property type="match status" value="1"/>
</dbReference>
<dbReference type="InterPro" id="IPR000182">
    <property type="entry name" value="GNAT_dom"/>
</dbReference>
<evidence type="ECO:0000313" key="3">
    <source>
        <dbReference type="Proteomes" id="UP000198625"/>
    </source>
</evidence>
<dbReference type="SUPFAM" id="SSF55729">
    <property type="entry name" value="Acyl-CoA N-acyltransferases (Nat)"/>
    <property type="match status" value="1"/>
</dbReference>
<dbReference type="EMBL" id="FNQE01000011">
    <property type="protein sequence ID" value="SDY92514.1"/>
    <property type="molecule type" value="Genomic_DNA"/>
</dbReference>
<accession>A0A1H3NUK5</accession>
<keyword evidence="2" id="KW-0808">Transferase</keyword>
<gene>
    <name evidence="2" type="ORF">SAMN05660462_01263</name>
</gene>
<dbReference type="Proteomes" id="UP000198625">
    <property type="component" value="Unassembled WGS sequence"/>
</dbReference>
<dbReference type="InterPro" id="IPR016181">
    <property type="entry name" value="Acyl_CoA_acyltransferase"/>
</dbReference>
<dbReference type="Gene3D" id="3.40.630.30">
    <property type="match status" value="1"/>
</dbReference>
<dbReference type="RefSeq" id="WP_176967891.1">
    <property type="nucleotide sequence ID" value="NZ_FNQE01000011.1"/>
</dbReference>
<proteinExistence type="predicted"/>